<dbReference type="RefSeq" id="WP_160694103.1">
    <property type="nucleotide sequence ID" value="NZ_CP047897.1"/>
</dbReference>
<gene>
    <name evidence="3" type="ORF">GU926_17285</name>
</gene>
<evidence type="ECO:0000259" key="1">
    <source>
        <dbReference type="Pfam" id="PF07075"/>
    </source>
</evidence>
<dbReference type="Gene3D" id="3.90.1150.140">
    <property type="match status" value="1"/>
</dbReference>
<feature type="domain" description="Peptidoglycan beta-N-acetylmuramidase NamZ C-terminal" evidence="2">
    <location>
        <begin position="268"/>
        <end position="427"/>
    </location>
</feature>
<dbReference type="Gene3D" id="3.40.50.12170">
    <property type="entry name" value="Uncharacterised protein PF07075, DUF1343"/>
    <property type="match status" value="1"/>
</dbReference>
<dbReference type="Proteomes" id="UP000464214">
    <property type="component" value="Chromosome"/>
</dbReference>
<accession>A0A6P1P3S2</accession>
<dbReference type="AlphaFoldDB" id="A0A6P1P3S2"/>
<evidence type="ECO:0000313" key="4">
    <source>
        <dbReference type="Proteomes" id="UP000464214"/>
    </source>
</evidence>
<dbReference type="InterPro" id="IPR048502">
    <property type="entry name" value="NamZ_N"/>
</dbReference>
<evidence type="ECO:0000259" key="2">
    <source>
        <dbReference type="Pfam" id="PF20732"/>
    </source>
</evidence>
<dbReference type="InterPro" id="IPR048503">
    <property type="entry name" value="NamZ_C"/>
</dbReference>
<reference evidence="3 4" key="1">
    <citation type="submission" date="2020-01" db="EMBL/GenBank/DDBJ databases">
        <authorList>
            <person name="Kim M."/>
        </authorList>
    </citation>
    <scope>NUCLEOTIDE SEQUENCE [LARGE SCALE GENOMIC DNA]</scope>
    <source>
        <strain evidence="3 4">BT10</strain>
    </source>
</reference>
<dbReference type="PANTHER" id="PTHR42915">
    <property type="entry name" value="HYPOTHETICAL 460 KDA PROTEIN IN FEUA-SIGW INTERGENIC REGION [PRECURSOR]"/>
    <property type="match status" value="1"/>
</dbReference>
<feature type="domain" description="Peptidoglycan beta-N-acetylmuramidase NamZ N-terminal" evidence="1">
    <location>
        <begin position="60"/>
        <end position="263"/>
    </location>
</feature>
<keyword evidence="4" id="KW-1185">Reference proteome</keyword>
<dbReference type="InterPro" id="IPR008302">
    <property type="entry name" value="NamZ"/>
</dbReference>
<dbReference type="KEGG" id="nib:GU926_17285"/>
<dbReference type="EMBL" id="CP047897">
    <property type="protein sequence ID" value="QHL89087.1"/>
    <property type="molecule type" value="Genomic_DNA"/>
</dbReference>
<proteinExistence type="predicted"/>
<protein>
    <submittedName>
        <fullName evidence="3">DUF1343 domain-containing protein</fullName>
    </submittedName>
</protein>
<dbReference type="PIRSF" id="PIRSF016719">
    <property type="entry name" value="UCP016719"/>
    <property type="match status" value="1"/>
</dbReference>
<dbReference type="Pfam" id="PF07075">
    <property type="entry name" value="NamZ_N"/>
    <property type="match status" value="1"/>
</dbReference>
<dbReference type="PANTHER" id="PTHR42915:SF1">
    <property type="entry name" value="PEPTIDOGLYCAN BETA-N-ACETYLMURAMIDASE NAMZ"/>
    <property type="match status" value="1"/>
</dbReference>
<name>A0A6P1P3S2_9BACT</name>
<dbReference type="GO" id="GO:0033922">
    <property type="term" value="F:peptidoglycan beta-N-acetylmuramidase activity"/>
    <property type="evidence" value="ECO:0007669"/>
    <property type="project" value="InterPro"/>
</dbReference>
<sequence length="428" mass="47520">MKKIGFSMALRLFLGVTVLLSGAELSFGQQVSLTSSKRVILGVERLFTPEFLPLLQGKRVAVLTNHTGVLPDKSHLVDALFARKDVKLVKLFSPEHGIRGEEDNHVADAKDPKTCLPIISLYGKLRKPTPAMLQDVDVLLFDIQDVGARYYTYIATMTALLEAAAENNKLLLVLDRPNPITGLQTGGNVGTNAMQPVISPNYLPIVHGMTVGELANMFNGQRAVKGLPTANLKVIPLQHYTRTQWFDQTALPWIKPSPNMINLTTATVYPATCILEGTNVSEGRGTMQPFERIGAPWINGEHLAKQLNSYQLPGVTFKPVQFTPDSVVDGIRIYPPKFVGQVCQGAEMVVTDRNAFAAANATAYIIHALYTLYPNQLEWKNSRLDGLWKTDTVRKRLKAGEHPKAIIADWEKELAYFRKVRAQYLLYP</sequence>
<organism evidence="3 4">
    <name type="scientific">Nibribacter ruber</name>
    <dbReference type="NCBI Taxonomy" id="2698458"/>
    <lineage>
        <taxon>Bacteria</taxon>
        <taxon>Pseudomonadati</taxon>
        <taxon>Bacteroidota</taxon>
        <taxon>Cytophagia</taxon>
        <taxon>Cytophagales</taxon>
        <taxon>Hymenobacteraceae</taxon>
        <taxon>Nibribacter</taxon>
    </lineage>
</organism>
<dbReference type="Pfam" id="PF20732">
    <property type="entry name" value="NamZ_C"/>
    <property type="match status" value="1"/>
</dbReference>
<evidence type="ECO:0000313" key="3">
    <source>
        <dbReference type="EMBL" id="QHL89087.1"/>
    </source>
</evidence>